<organism evidence="1 2">
    <name type="scientific">Melia azedarach</name>
    <name type="common">Chinaberry tree</name>
    <dbReference type="NCBI Taxonomy" id="155640"/>
    <lineage>
        <taxon>Eukaryota</taxon>
        <taxon>Viridiplantae</taxon>
        <taxon>Streptophyta</taxon>
        <taxon>Embryophyta</taxon>
        <taxon>Tracheophyta</taxon>
        <taxon>Spermatophyta</taxon>
        <taxon>Magnoliopsida</taxon>
        <taxon>eudicotyledons</taxon>
        <taxon>Gunneridae</taxon>
        <taxon>Pentapetalae</taxon>
        <taxon>rosids</taxon>
        <taxon>malvids</taxon>
        <taxon>Sapindales</taxon>
        <taxon>Meliaceae</taxon>
        <taxon>Melia</taxon>
    </lineage>
</organism>
<evidence type="ECO:0000313" key="2">
    <source>
        <dbReference type="Proteomes" id="UP001164539"/>
    </source>
</evidence>
<protein>
    <submittedName>
        <fullName evidence="1">Uncharacterized protein</fullName>
    </submittedName>
</protein>
<evidence type="ECO:0000313" key="1">
    <source>
        <dbReference type="EMBL" id="KAJ4717541.1"/>
    </source>
</evidence>
<comment type="caution">
    <text evidence="1">The sequence shown here is derived from an EMBL/GenBank/DDBJ whole genome shotgun (WGS) entry which is preliminary data.</text>
</comment>
<reference evidence="1 2" key="1">
    <citation type="journal article" date="2023" name="Science">
        <title>Complex scaffold remodeling in plant triterpene biosynthesis.</title>
        <authorList>
            <person name="De La Pena R."/>
            <person name="Hodgson H."/>
            <person name="Liu J.C."/>
            <person name="Stephenson M.J."/>
            <person name="Martin A.C."/>
            <person name="Owen C."/>
            <person name="Harkess A."/>
            <person name="Leebens-Mack J."/>
            <person name="Jimenez L.E."/>
            <person name="Osbourn A."/>
            <person name="Sattely E.S."/>
        </authorList>
    </citation>
    <scope>NUCLEOTIDE SEQUENCE [LARGE SCALE GENOMIC DNA]</scope>
    <source>
        <strain evidence="2">cv. JPN11</strain>
        <tissue evidence="1">Leaf</tissue>
    </source>
</reference>
<proteinExistence type="predicted"/>
<sequence>MSNAAVFQYLNPILIGIVAANVQGATQPLLATHALNIWSFLVATLVYCFALEAKDVVTGSPGPQQNQANSCTHFWSFVAFVHGSVSSVSLVSTFVSRSAGYIILCIAWPFAAISIVVYQYGSFILNGFCWLYHEILKPFFIGTWNRIKGGNSNNMLSETEHPRTQASV</sequence>
<dbReference type="EMBL" id="CM051399">
    <property type="protein sequence ID" value="KAJ4717541.1"/>
    <property type="molecule type" value="Genomic_DNA"/>
</dbReference>
<gene>
    <name evidence="1" type="ORF">OWV82_012402</name>
</gene>
<name>A0ACC1Y2D8_MELAZ</name>
<accession>A0ACC1Y2D8</accession>
<keyword evidence="2" id="KW-1185">Reference proteome</keyword>
<dbReference type="Proteomes" id="UP001164539">
    <property type="component" value="Chromosome 6"/>
</dbReference>